<feature type="chain" id="PRO_5040380864" description="trypsin" evidence="12">
    <location>
        <begin position="17"/>
        <end position="276"/>
    </location>
</feature>
<dbReference type="PRINTS" id="PR00722">
    <property type="entry name" value="CHYMOTRYPSIN"/>
</dbReference>
<evidence type="ECO:0000256" key="9">
    <source>
        <dbReference type="ARBA" id="ARBA00023157"/>
    </source>
</evidence>
<dbReference type="InterPro" id="IPR001314">
    <property type="entry name" value="Peptidase_S1A"/>
</dbReference>
<evidence type="ECO:0000256" key="5">
    <source>
        <dbReference type="ARBA" id="ARBA00022757"/>
    </source>
</evidence>
<dbReference type="Proteomes" id="UP001151699">
    <property type="component" value="Chromosome A"/>
</dbReference>
<keyword evidence="7" id="KW-0720">Serine protease</keyword>
<dbReference type="PANTHER" id="PTHR24276">
    <property type="entry name" value="POLYSERASE-RELATED"/>
    <property type="match status" value="1"/>
</dbReference>
<evidence type="ECO:0000256" key="1">
    <source>
        <dbReference type="ARBA" id="ARBA00004613"/>
    </source>
</evidence>
<evidence type="ECO:0000256" key="2">
    <source>
        <dbReference type="ARBA" id="ARBA00022525"/>
    </source>
</evidence>
<dbReference type="GO" id="GO:0005576">
    <property type="term" value="C:extracellular region"/>
    <property type="evidence" value="ECO:0007669"/>
    <property type="project" value="UniProtKB-SubCell"/>
</dbReference>
<dbReference type="GO" id="GO:0006508">
    <property type="term" value="P:proteolysis"/>
    <property type="evidence" value="ECO:0007669"/>
    <property type="project" value="UniProtKB-KW"/>
</dbReference>
<name>A0A9Q0NH01_9DIPT</name>
<dbReference type="OrthoDB" id="10059102at2759"/>
<dbReference type="InterPro" id="IPR033116">
    <property type="entry name" value="TRYPSIN_SER"/>
</dbReference>
<dbReference type="InterPro" id="IPR050430">
    <property type="entry name" value="Peptidase_S1"/>
</dbReference>
<keyword evidence="5" id="KW-0222">Digestion</keyword>
<dbReference type="PANTHER" id="PTHR24276:SF91">
    <property type="entry name" value="AT26814P-RELATED"/>
    <property type="match status" value="1"/>
</dbReference>
<evidence type="ECO:0000256" key="8">
    <source>
        <dbReference type="ARBA" id="ARBA00023145"/>
    </source>
</evidence>
<dbReference type="PROSITE" id="PS50240">
    <property type="entry name" value="TRYPSIN_DOM"/>
    <property type="match status" value="1"/>
</dbReference>
<dbReference type="FunFam" id="2.40.10.10:FF:000077">
    <property type="entry name" value="Predicted protein"/>
    <property type="match status" value="1"/>
</dbReference>
<dbReference type="EC" id="3.4.21.4" evidence="11"/>
<evidence type="ECO:0000256" key="3">
    <source>
        <dbReference type="ARBA" id="ARBA00022670"/>
    </source>
</evidence>
<reference evidence="14" key="1">
    <citation type="submission" date="2022-07" db="EMBL/GenBank/DDBJ databases">
        <authorList>
            <person name="Trinca V."/>
            <person name="Uliana J.V.C."/>
            <person name="Torres T.T."/>
            <person name="Ward R.J."/>
            <person name="Monesi N."/>
        </authorList>
    </citation>
    <scope>NUCLEOTIDE SEQUENCE</scope>
    <source>
        <strain evidence="14">HSMRA1968</strain>
        <tissue evidence="14">Whole embryos</tissue>
    </source>
</reference>
<evidence type="ECO:0000256" key="6">
    <source>
        <dbReference type="ARBA" id="ARBA00022801"/>
    </source>
</evidence>
<sequence>MKLFIVLAVLVAGAVASDVDSYLDEDVPFEQNGLAQLLAEHGGMVPMGEEGRIVGGDAVSINSFPWTLTLRRLGSHRCGASLIRPNRALCAAHCTVGIAGNGFELRAGSTQHASGGQLQTTTTVLNHPSYNAQTLNNDISIVRVGANFNTGLAGIAVVALHGAGAGLAAGVTVTVAGWGATCEGCAGSAGLRAVSKPVVANAQCNTNYGGGITAQMLCAGFAAGGRDACQGDSGGPLTQGSTLVGVVSWGRGCARPNLPGVYARVASFRTWIDNNV</sequence>
<evidence type="ECO:0000259" key="13">
    <source>
        <dbReference type="PROSITE" id="PS50240"/>
    </source>
</evidence>
<dbReference type="Pfam" id="PF00089">
    <property type="entry name" value="Trypsin"/>
    <property type="match status" value="1"/>
</dbReference>
<evidence type="ECO:0000256" key="11">
    <source>
        <dbReference type="ARBA" id="ARBA00038868"/>
    </source>
</evidence>
<dbReference type="InterPro" id="IPR009003">
    <property type="entry name" value="Peptidase_S1_PA"/>
</dbReference>
<dbReference type="SUPFAM" id="SSF50494">
    <property type="entry name" value="Trypsin-like serine proteases"/>
    <property type="match status" value="1"/>
</dbReference>
<keyword evidence="2" id="KW-0964">Secreted</keyword>
<evidence type="ECO:0000256" key="10">
    <source>
        <dbReference type="ARBA" id="ARBA00024195"/>
    </source>
</evidence>
<keyword evidence="15" id="KW-1185">Reference proteome</keyword>
<comment type="caution">
    <text evidence="14">The sequence shown here is derived from an EMBL/GenBank/DDBJ whole genome shotgun (WGS) entry which is preliminary data.</text>
</comment>
<feature type="domain" description="Peptidase S1" evidence="13">
    <location>
        <begin position="53"/>
        <end position="276"/>
    </location>
</feature>
<dbReference type="Gene3D" id="2.40.10.10">
    <property type="entry name" value="Trypsin-like serine proteases"/>
    <property type="match status" value="1"/>
</dbReference>
<keyword evidence="8" id="KW-0865">Zymogen</keyword>
<dbReference type="InterPro" id="IPR001254">
    <property type="entry name" value="Trypsin_dom"/>
</dbReference>
<dbReference type="PROSITE" id="PS00135">
    <property type="entry name" value="TRYPSIN_SER"/>
    <property type="match status" value="1"/>
</dbReference>
<protein>
    <recommendedName>
        <fullName evidence="11">trypsin</fullName>
        <ecNumber evidence="11">3.4.21.4</ecNumber>
    </recommendedName>
</protein>
<dbReference type="GO" id="GO:0007586">
    <property type="term" value="P:digestion"/>
    <property type="evidence" value="ECO:0007669"/>
    <property type="project" value="UniProtKB-KW"/>
</dbReference>
<dbReference type="InterPro" id="IPR043504">
    <property type="entry name" value="Peptidase_S1_PA_chymotrypsin"/>
</dbReference>
<dbReference type="EMBL" id="WJQU01000001">
    <property type="protein sequence ID" value="KAJ6649948.1"/>
    <property type="molecule type" value="Genomic_DNA"/>
</dbReference>
<keyword evidence="6" id="KW-0378">Hydrolase</keyword>
<dbReference type="CDD" id="cd00190">
    <property type="entry name" value="Tryp_SPc"/>
    <property type="match status" value="1"/>
</dbReference>
<dbReference type="SMART" id="SM00020">
    <property type="entry name" value="Tryp_SPc"/>
    <property type="match status" value="1"/>
</dbReference>
<keyword evidence="9" id="KW-1015">Disulfide bond</keyword>
<evidence type="ECO:0000256" key="7">
    <source>
        <dbReference type="ARBA" id="ARBA00022825"/>
    </source>
</evidence>
<feature type="signal peptide" evidence="12">
    <location>
        <begin position="1"/>
        <end position="16"/>
    </location>
</feature>
<evidence type="ECO:0000256" key="4">
    <source>
        <dbReference type="ARBA" id="ARBA00022729"/>
    </source>
</evidence>
<organism evidence="14 15">
    <name type="scientific">Pseudolycoriella hygida</name>
    <dbReference type="NCBI Taxonomy" id="35572"/>
    <lineage>
        <taxon>Eukaryota</taxon>
        <taxon>Metazoa</taxon>
        <taxon>Ecdysozoa</taxon>
        <taxon>Arthropoda</taxon>
        <taxon>Hexapoda</taxon>
        <taxon>Insecta</taxon>
        <taxon>Pterygota</taxon>
        <taxon>Neoptera</taxon>
        <taxon>Endopterygota</taxon>
        <taxon>Diptera</taxon>
        <taxon>Nematocera</taxon>
        <taxon>Sciaroidea</taxon>
        <taxon>Sciaridae</taxon>
        <taxon>Pseudolycoriella</taxon>
    </lineage>
</organism>
<comment type="similarity">
    <text evidence="10">Belongs to the peptidase S1 family. CLIP subfamily.</text>
</comment>
<comment type="subcellular location">
    <subcellularLocation>
        <location evidence="1">Secreted</location>
    </subcellularLocation>
</comment>
<keyword evidence="4 12" id="KW-0732">Signal</keyword>
<evidence type="ECO:0000313" key="15">
    <source>
        <dbReference type="Proteomes" id="UP001151699"/>
    </source>
</evidence>
<proteinExistence type="inferred from homology"/>
<evidence type="ECO:0000256" key="12">
    <source>
        <dbReference type="SAM" id="SignalP"/>
    </source>
</evidence>
<gene>
    <name evidence="14" type="ORF">Bhyg_05191</name>
</gene>
<dbReference type="GO" id="GO:0004252">
    <property type="term" value="F:serine-type endopeptidase activity"/>
    <property type="evidence" value="ECO:0007669"/>
    <property type="project" value="UniProtKB-EC"/>
</dbReference>
<evidence type="ECO:0000313" key="14">
    <source>
        <dbReference type="EMBL" id="KAJ6649948.1"/>
    </source>
</evidence>
<keyword evidence="3" id="KW-0645">Protease</keyword>
<accession>A0A9Q0NH01</accession>
<dbReference type="AlphaFoldDB" id="A0A9Q0NH01"/>